<gene>
    <name evidence="2" type="ORF">CLV57_0394</name>
</gene>
<dbReference type="AlphaFoldDB" id="A0A2H9VRG5"/>
<dbReference type="RefSeq" id="WP_100339678.1">
    <property type="nucleotide sequence ID" value="NZ_PGFJ01000001.1"/>
</dbReference>
<evidence type="ECO:0000313" key="3">
    <source>
        <dbReference type="Proteomes" id="UP000242687"/>
    </source>
</evidence>
<reference evidence="2 3" key="1">
    <citation type="submission" date="2017-11" db="EMBL/GenBank/DDBJ databases">
        <title>Genomic Encyclopedia of Archaeal and Bacterial Type Strains, Phase II (KMG-II): From Individual Species to Whole Genera.</title>
        <authorList>
            <person name="Goeker M."/>
        </authorList>
    </citation>
    <scope>NUCLEOTIDE SEQUENCE [LARGE SCALE GENOMIC DNA]</scope>
    <source>
        <strain evidence="2 3">DSM 28175</strain>
    </source>
</reference>
<keyword evidence="3" id="KW-1185">Reference proteome</keyword>
<accession>A0A2H9VRG5</accession>
<protein>
    <submittedName>
        <fullName evidence="2">Uncharacterized protein</fullName>
    </submittedName>
</protein>
<evidence type="ECO:0000256" key="1">
    <source>
        <dbReference type="SAM" id="Coils"/>
    </source>
</evidence>
<dbReference type="OrthoDB" id="1365620at2"/>
<keyword evidence="1" id="KW-0175">Coiled coil</keyword>
<comment type="caution">
    <text evidence="2">The sequence shown here is derived from an EMBL/GenBank/DDBJ whole genome shotgun (WGS) entry which is preliminary data.</text>
</comment>
<name>A0A2H9VRG5_9SPHI</name>
<dbReference type="EMBL" id="PGFJ01000001">
    <property type="protein sequence ID" value="PJJ83412.1"/>
    <property type="molecule type" value="Genomic_DNA"/>
</dbReference>
<sequence>MTKQALIEHTVAIMNKLPEDKAAEIARFANLLMESNNKLSQVSDQLQKMRELLTRQLNELNVKRDATHLTEAPTFHIKA</sequence>
<feature type="coiled-coil region" evidence="1">
    <location>
        <begin position="32"/>
        <end position="63"/>
    </location>
</feature>
<evidence type="ECO:0000313" key="2">
    <source>
        <dbReference type="EMBL" id="PJJ83412.1"/>
    </source>
</evidence>
<dbReference type="Proteomes" id="UP000242687">
    <property type="component" value="Unassembled WGS sequence"/>
</dbReference>
<proteinExistence type="predicted"/>
<organism evidence="2 3">
    <name type="scientific">Mucilaginibacter auburnensis</name>
    <dbReference type="NCBI Taxonomy" id="1457233"/>
    <lineage>
        <taxon>Bacteria</taxon>
        <taxon>Pseudomonadati</taxon>
        <taxon>Bacteroidota</taxon>
        <taxon>Sphingobacteriia</taxon>
        <taxon>Sphingobacteriales</taxon>
        <taxon>Sphingobacteriaceae</taxon>
        <taxon>Mucilaginibacter</taxon>
    </lineage>
</organism>